<dbReference type="AlphaFoldDB" id="I1YIP1"/>
<keyword evidence="4" id="KW-1185">Reference proteome</keyword>
<evidence type="ECO:0000313" key="4">
    <source>
        <dbReference type="Proteomes" id="UP000009145"/>
    </source>
</evidence>
<protein>
    <recommendedName>
        <fullName evidence="5">DUF4124 domain-containing protein</fullName>
    </recommendedName>
</protein>
<keyword evidence="2" id="KW-0732">Signal</keyword>
<dbReference type="STRING" id="754477.Q7C_1636"/>
<accession>I1YIP1</accession>
<evidence type="ECO:0000256" key="1">
    <source>
        <dbReference type="SAM" id="Coils"/>
    </source>
</evidence>
<feature type="coiled-coil region" evidence="1">
    <location>
        <begin position="138"/>
        <end position="218"/>
    </location>
</feature>
<sequence length="221" mass="25571" precursor="true">MIRKALCNSTFLLTLLAIVSVSEAGQLFRFKDESGTPTLSKHLPSEAAQKGYDILDDETMRLIERIPPALTEAELAEQAVRAEKQAEQRAIAEQQAKVEAERQRQQRLYDSNLLALYRSEAELDAAQDKELSYLIEKQNLLKDKIPDLEQKLIRIQQEAAQREIEGQSISNNLQKRLMAAGQELTNHQKMHREISTELEQARQQYADDRQRLRYLLERKKR</sequence>
<dbReference type="PATRIC" id="fig|754477.3.peg.1613"/>
<evidence type="ECO:0008006" key="5">
    <source>
        <dbReference type="Google" id="ProtNLM"/>
    </source>
</evidence>
<name>I1YIP1_METFJ</name>
<evidence type="ECO:0000313" key="3">
    <source>
        <dbReference type="EMBL" id="AFJ02784.1"/>
    </source>
</evidence>
<organism evidence="3 4">
    <name type="scientific">Methylophaga frappieri (strain ATCC BAA-2434 / DSM 25690 / JAM7)</name>
    <dbReference type="NCBI Taxonomy" id="754477"/>
    <lineage>
        <taxon>Bacteria</taxon>
        <taxon>Pseudomonadati</taxon>
        <taxon>Pseudomonadota</taxon>
        <taxon>Gammaproteobacteria</taxon>
        <taxon>Thiotrichales</taxon>
        <taxon>Piscirickettsiaceae</taxon>
        <taxon>Methylophaga</taxon>
    </lineage>
</organism>
<dbReference type="OrthoDB" id="7064973at2"/>
<dbReference type="KEGG" id="mec:Q7C_1636"/>
<gene>
    <name evidence="3" type="ordered locus">Q7C_1636</name>
</gene>
<reference evidence="3 4" key="1">
    <citation type="journal article" date="2012" name="J. Bacteriol.">
        <title>Complete genome sequences of Methylophaga sp. strain JAM1 and Methylophaga sp. strain JAM7.</title>
        <authorList>
            <person name="Villeneuve C."/>
            <person name="Martineau C."/>
            <person name="Mauffrey F."/>
            <person name="Villemur R."/>
        </authorList>
    </citation>
    <scope>NUCLEOTIDE SEQUENCE [LARGE SCALE GENOMIC DNA]</scope>
    <source>
        <strain evidence="3 4">JAM7</strain>
    </source>
</reference>
<evidence type="ECO:0000256" key="2">
    <source>
        <dbReference type="SAM" id="SignalP"/>
    </source>
</evidence>
<dbReference type="EMBL" id="CP003380">
    <property type="protein sequence ID" value="AFJ02784.1"/>
    <property type="molecule type" value="Genomic_DNA"/>
</dbReference>
<dbReference type="Proteomes" id="UP000009145">
    <property type="component" value="Chromosome"/>
</dbReference>
<feature type="signal peptide" evidence="2">
    <location>
        <begin position="1"/>
        <end position="24"/>
    </location>
</feature>
<keyword evidence="1" id="KW-0175">Coiled coil</keyword>
<feature type="coiled-coil region" evidence="1">
    <location>
        <begin position="77"/>
        <end position="104"/>
    </location>
</feature>
<proteinExistence type="predicted"/>
<dbReference type="eggNOG" id="COG2433">
    <property type="taxonomic scope" value="Bacteria"/>
</dbReference>
<feature type="chain" id="PRO_5003654661" description="DUF4124 domain-containing protein" evidence="2">
    <location>
        <begin position="25"/>
        <end position="221"/>
    </location>
</feature>
<dbReference type="RefSeq" id="WP_014704204.1">
    <property type="nucleotide sequence ID" value="NC_017856.1"/>
</dbReference>
<dbReference type="HOGENOM" id="CLU_094869_0_0_6"/>